<evidence type="ECO:0000256" key="1">
    <source>
        <dbReference type="SAM" id="MobiDB-lite"/>
    </source>
</evidence>
<evidence type="ECO:0000313" key="4">
    <source>
        <dbReference type="WBParaSite" id="ECPE_0001791401-mRNA-1"/>
    </source>
</evidence>
<dbReference type="WBParaSite" id="ECPE_0001791401-mRNA-1">
    <property type="protein sequence ID" value="ECPE_0001791401-mRNA-1"/>
    <property type="gene ID" value="ECPE_0001791401"/>
</dbReference>
<dbReference type="EMBL" id="UZAN01072342">
    <property type="protein sequence ID" value="VDP95197.1"/>
    <property type="molecule type" value="Genomic_DNA"/>
</dbReference>
<reference evidence="4" key="1">
    <citation type="submission" date="2016-06" db="UniProtKB">
        <authorList>
            <consortium name="WormBaseParasite"/>
        </authorList>
    </citation>
    <scope>IDENTIFICATION</scope>
</reference>
<accession>A0A183BF84</accession>
<name>A0A183BF84_9TREM</name>
<feature type="region of interest" description="Disordered" evidence="1">
    <location>
        <begin position="1"/>
        <end position="31"/>
    </location>
</feature>
<organism evidence="4">
    <name type="scientific">Echinostoma caproni</name>
    <dbReference type="NCBI Taxonomy" id="27848"/>
    <lineage>
        <taxon>Eukaryota</taxon>
        <taxon>Metazoa</taxon>
        <taxon>Spiralia</taxon>
        <taxon>Lophotrochozoa</taxon>
        <taxon>Platyhelminthes</taxon>
        <taxon>Trematoda</taxon>
        <taxon>Digenea</taxon>
        <taxon>Plagiorchiida</taxon>
        <taxon>Echinostomata</taxon>
        <taxon>Echinostomatoidea</taxon>
        <taxon>Echinostomatidae</taxon>
        <taxon>Echinostoma</taxon>
    </lineage>
</organism>
<sequence length="663" mass="72479">MKPVPSSRLDSQLIESTESPEESTTIGSEFNSANSLSDPIAGDHAAASILCGKVYGRFRRNQAAFGMDSEQANPFCPDSIRECLKQLEELASTGFQCCSAQEQDAILCKIHALINSSLSKSSTAECDDDWGRLCQILMGEVDASPGRHSNLPKRPRTGLKKSLTTPMFSQFLNNLTQFDTKNVSNGAGYSRWLTGLDPFLIRLATRPVNPLYQGNGLLCQIQHGILSSSSAYSDHPLLLWSPPKPPDLDGDCSSALFFSLWSPEFSSQEERLVGYVGIPAKLLSGSARLCELDAIYADTGSRANILTRWSDTSSTMDNVILFHVNSDESASPKSLPCAMTHMFRPLLPSRGSTMCFNPWLTDEWAVAGNHITSAGDRTAFIRLYTTDSTLPIWSGQVALDDPRETISGINQACCESAGSVNAADNVQTSLFTAFEPGTKTHPRFSVFTDGLRSAPFDHFLRIGYGSDPSQVCLTTSQRMLLMDTRQNSVAHCLFQFRSGDPALDSLFHSTDRFTAVGPRFLEDLYVLAGTAYNMLVLDKRMPTRPVLHWTHSLFGEPTYLNWTKPSGSLRTQYDLPELFVTTCSQNPPGVACVGLNLTGKAGCQLVGPTCSGAALTKVLTGAQNELPSQLMTNKVVNRRLQCTTFCGLTTNVMSHTKNDCHYL</sequence>
<dbReference type="OrthoDB" id="2382881at2759"/>
<dbReference type="AlphaFoldDB" id="A0A183BF84"/>
<reference evidence="2 3" key="2">
    <citation type="submission" date="2018-11" db="EMBL/GenBank/DDBJ databases">
        <authorList>
            <consortium name="Pathogen Informatics"/>
        </authorList>
    </citation>
    <scope>NUCLEOTIDE SEQUENCE [LARGE SCALE GENOMIC DNA]</scope>
    <source>
        <strain evidence="2 3">Egypt</strain>
    </source>
</reference>
<evidence type="ECO:0000313" key="3">
    <source>
        <dbReference type="Proteomes" id="UP000272942"/>
    </source>
</evidence>
<dbReference type="Proteomes" id="UP000272942">
    <property type="component" value="Unassembled WGS sequence"/>
</dbReference>
<gene>
    <name evidence="2" type="ORF">ECPE_LOCUS17869</name>
</gene>
<evidence type="ECO:0000313" key="2">
    <source>
        <dbReference type="EMBL" id="VDP95197.1"/>
    </source>
</evidence>
<keyword evidence="3" id="KW-1185">Reference proteome</keyword>
<protein>
    <submittedName>
        <fullName evidence="2 4">Uncharacterized protein</fullName>
    </submittedName>
</protein>
<proteinExistence type="predicted"/>